<dbReference type="InterPro" id="IPR036388">
    <property type="entry name" value="WH-like_DNA-bd_sf"/>
</dbReference>
<evidence type="ECO:0000313" key="6">
    <source>
        <dbReference type="Proteomes" id="UP000724672"/>
    </source>
</evidence>
<dbReference type="PROSITE" id="PS50949">
    <property type="entry name" value="HTH_GNTR"/>
    <property type="match status" value="1"/>
</dbReference>
<keyword evidence="1" id="KW-0805">Transcription regulation</keyword>
<feature type="domain" description="HTH gntR-type" evidence="4">
    <location>
        <begin position="14"/>
        <end position="82"/>
    </location>
</feature>
<dbReference type="GO" id="GO:0003700">
    <property type="term" value="F:DNA-binding transcription factor activity"/>
    <property type="evidence" value="ECO:0007669"/>
    <property type="project" value="InterPro"/>
</dbReference>
<name>A0A942UXU9_9FIRM</name>
<evidence type="ECO:0000313" key="5">
    <source>
        <dbReference type="EMBL" id="MBS4539590.1"/>
    </source>
</evidence>
<dbReference type="GO" id="GO:0003677">
    <property type="term" value="F:DNA binding"/>
    <property type="evidence" value="ECO:0007669"/>
    <property type="project" value="UniProtKB-KW"/>
</dbReference>
<evidence type="ECO:0000256" key="3">
    <source>
        <dbReference type="ARBA" id="ARBA00023163"/>
    </source>
</evidence>
<dbReference type="EMBL" id="WSFT01000053">
    <property type="protein sequence ID" value="MBS4539590.1"/>
    <property type="molecule type" value="Genomic_DNA"/>
</dbReference>
<dbReference type="SMART" id="SM00345">
    <property type="entry name" value="HTH_GNTR"/>
    <property type="match status" value="1"/>
</dbReference>
<reference evidence="5" key="1">
    <citation type="submission" date="2019-12" db="EMBL/GenBank/DDBJ databases">
        <title>Clostridiaceae gen. nov. sp. nov., isolated from sediment in Xinjiang, China.</title>
        <authorList>
            <person name="Zhang R."/>
        </authorList>
    </citation>
    <scope>NUCLEOTIDE SEQUENCE</scope>
    <source>
        <strain evidence="5">D2Q-11</strain>
    </source>
</reference>
<dbReference type="AlphaFoldDB" id="A0A942UXU9"/>
<comment type="caution">
    <text evidence="5">The sequence shown here is derived from an EMBL/GenBank/DDBJ whole genome shotgun (WGS) entry which is preliminary data.</text>
</comment>
<dbReference type="Proteomes" id="UP000724672">
    <property type="component" value="Unassembled WGS sequence"/>
</dbReference>
<keyword evidence="3" id="KW-0804">Transcription</keyword>
<dbReference type="Pfam" id="PF00392">
    <property type="entry name" value="GntR"/>
    <property type="match status" value="1"/>
</dbReference>
<dbReference type="InterPro" id="IPR036390">
    <property type="entry name" value="WH_DNA-bd_sf"/>
</dbReference>
<evidence type="ECO:0000256" key="2">
    <source>
        <dbReference type="ARBA" id="ARBA00023125"/>
    </source>
</evidence>
<dbReference type="RefSeq" id="WP_203367515.1">
    <property type="nucleotide sequence ID" value="NZ_WSFT01000053.1"/>
</dbReference>
<dbReference type="PANTHER" id="PTHR38445:SF7">
    <property type="entry name" value="GNTR-FAMILY TRANSCRIPTIONAL REGULATOR"/>
    <property type="match status" value="1"/>
</dbReference>
<dbReference type="InterPro" id="IPR000524">
    <property type="entry name" value="Tscrpt_reg_HTH_GntR"/>
</dbReference>
<dbReference type="CDD" id="cd07377">
    <property type="entry name" value="WHTH_GntR"/>
    <property type="match status" value="1"/>
</dbReference>
<proteinExistence type="predicted"/>
<gene>
    <name evidence="5" type="ORF">GOQ27_14040</name>
</gene>
<keyword evidence="6" id="KW-1185">Reference proteome</keyword>
<dbReference type="Gene3D" id="1.10.10.10">
    <property type="entry name" value="Winged helix-like DNA-binding domain superfamily/Winged helix DNA-binding domain"/>
    <property type="match status" value="1"/>
</dbReference>
<organism evidence="5 6">
    <name type="scientific">Anaeromonas frigoriresistens</name>
    <dbReference type="NCBI Taxonomy" id="2683708"/>
    <lineage>
        <taxon>Bacteria</taxon>
        <taxon>Bacillati</taxon>
        <taxon>Bacillota</taxon>
        <taxon>Tissierellia</taxon>
        <taxon>Tissierellales</taxon>
        <taxon>Thermohalobacteraceae</taxon>
        <taxon>Anaeromonas</taxon>
    </lineage>
</organism>
<accession>A0A942UXU9</accession>
<evidence type="ECO:0000259" key="4">
    <source>
        <dbReference type="PROSITE" id="PS50949"/>
    </source>
</evidence>
<sequence>MRNLNIIISNTSEKPLYEQIKEQVKSAILEGDLDNGELLPSIRKFSTDLNVSILTIRRVYDELEKEGFVSSKAGKGTFVLAGNKDLIEDTKRILIEEKLIDLITISNMLDINIEELHKMLDIVYEEV</sequence>
<evidence type="ECO:0000256" key="1">
    <source>
        <dbReference type="ARBA" id="ARBA00023015"/>
    </source>
</evidence>
<protein>
    <submittedName>
        <fullName evidence="5">GntR family transcriptional regulator</fullName>
    </submittedName>
</protein>
<dbReference type="SUPFAM" id="SSF46785">
    <property type="entry name" value="Winged helix' DNA-binding domain"/>
    <property type="match status" value="1"/>
</dbReference>
<keyword evidence="2" id="KW-0238">DNA-binding</keyword>
<dbReference type="PANTHER" id="PTHR38445">
    <property type="entry name" value="HTH-TYPE TRANSCRIPTIONAL REPRESSOR YTRA"/>
    <property type="match status" value="1"/>
</dbReference>